<proteinExistence type="predicted"/>
<evidence type="ECO:0000313" key="1">
    <source>
        <dbReference type="EMBL" id="MDA7087171.1"/>
    </source>
</evidence>
<gene>
    <name evidence="1" type="ORF">PH586_12330</name>
</gene>
<name>A0ABT4XG15_9PSED</name>
<dbReference type="InterPro" id="IPR009758">
    <property type="entry name" value="DUF1326"/>
</dbReference>
<keyword evidence="2" id="KW-1185">Reference proteome</keyword>
<comment type="caution">
    <text evidence="1">The sequence shown here is derived from an EMBL/GenBank/DDBJ whole genome shotgun (WGS) entry which is preliminary data.</text>
</comment>
<protein>
    <submittedName>
        <fullName evidence="1">DUF1326 domain-containing protein</fullName>
    </submittedName>
</protein>
<evidence type="ECO:0000313" key="2">
    <source>
        <dbReference type="Proteomes" id="UP001212042"/>
    </source>
</evidence>
<dbReference type="InterPro" id="IPR014581">
    <property type="entry name" value="UCP033303"/>
</dbReference>
<dbReference type="EMBL" id="JAQJZJ010000005">
    <property type="protein sequence ID" value="MDA7087171.1"/>
    <property type="molecule type" value="Genomic_DNA"/>
</dbReference>
<sequence length="206" mass="22808">MTQWNFEADYFTACNCDWGCPCNFNARPTEGRCMGWGAWNIINGQFARVSLDGLRFALYYSFPGAVEEGNGQACAYIDSRASPEQRAALEAIGTGKAGGGIFDLFGAQLVSQWLPTKVAPIEFEFADGQGRVAIEGFAEAQSELLSYPDGSVIRPTLDLPHGIEYKHGLMTNARRWWWRDDQLLAHYANKYGAVARVRFSEQGCIG</sequence>
<dbReference type="Pfam" id="PF07040">
    <property type="entry name" value="DUF1326"/>
    <property type="match status" value="1"/>
</dbReference>
<dbReference type="RefSeq" id="WP_271348058.1">
    <property type="nucleotide sequence ID" value="NZ_JAQJZJ010000005.1"/>
</dbReference>
<organism evidence="1 2">
    <name type="scientific">Pseudomonas aestuarii</name>
    <dbReference type="NCBI Taxonomy" id="3018340"/>
    <lineage>
        <taxon>Bacteria</taxon>
        <taxon>Pseudomonadati</taxon>
        <taxon>Pseudomonadota</taxon>
        <taxon>Gammaproteobacteria</taxon>
        <taxon>Pseudomonadales</taxon>
        <taxon>Pseudomonadaceae</taxon>
        <taxon>Pseudomonas</taxon>
    </lineage>
</organism>
<accession>A0ABT4XG15</accession>
<dbReference type="Proteomes" id="UP001212042">
    <property type="component" value="Unassembled WGS sequence"/>
</dbReference>
<reference evidence="1 2" key="1">
    <citation type="submission" date="2023-01" db="EMBL/GenBank/DDBJ databases">
        <title>Pseudomonas SA3-5T sp. nov., isolated from tidal flat sediment.</title>
        <authorList>
            <person name="Kim H.S."/>
            <person name="Kim J.-S."/>
            <person name="Suh M.K."/>
            <person name="Eom M.K."/>
            <person name="Lee J.-S."/>
        </authorList>
    </citation>
    <scope>NUCLEOTIDE SEQUENCE [LARGE SCALE GENOMIC DNA]</scope>
    <source>
        <strain evidence="1 2">SA3-5</strain>
    </source>
</reference>
<dbReference type="PIRSF" id="PIRSF033303">
    <property type="entry name" value="UCP033303"/>
    <property type="match status" value="1"/>
</dbReference>